<reference evidence="10" key="1">
    <citation type="submission" date="2020-01" db="EMBL/GenBank/DDBJ databases">
        <authorList>
            <person name="Fang Y."/>
            <person name="Sun R."/>
            <person name="Nie L."/>
            <person name="He J."/>
            <person name="Hao L."/>
            <person name="Wang L."/>
            <person name="Su S."/>
            <person name="Lv E."/>
            <person name="Zhang Z."/>
            <person name="Xie R."/>
            <person name="Liu H."/>
        </authorList>
    </citation>
    <scope>NUCLEOTIDE SEQUENCE [LARGE SCALE GENOMIC DNA]</scope>
    <source>
        <strain evidence="10">XCT-53</strain>
    </source>
</reference>
<dbReference type="PANTHER" id="PTHR30106:SF2">
    <property type="entry name" value="UPF0324 INNER MEMBRANE PROTEIN YEIH"/>
    <property type="match status" value="1"/>
</dbReference>
<evidence type="ECO:0000256" key="3">
    <source>
        <dbReference type="ARBA" id="ARBA00022475"/>
    </source>
</evidence>
<comment type="caution">
    <text evidence="9">The sequence shown here is derived from an EMBL/GenBank/DDBJ whole genome shotgun (WGS) entry which is preliminary data.</text>
</comment>
<feature type="transmembrane region" description="Helical" evidence="8">
    <location>
        <begin position="243"/>
        <end position="262"/>
    </location>
</feature>
<protein>
    <submittedName>
        <fullName evidence="9">Sulfate exporter family transporter</fullName>
    </submittedName>
</protein>
<evidence type="ECO:0000256" key="1">
    <source>
        <dbReference type="ARBA" id="ARBA00004651"/>
    </source>
</evidence>
<keyword evidence="6 8" id="KW-0472">Membrane</keyword>
<dbReference type="PANTHER" id="PTHR30106">
    <property type="entry name" value="INNER MEMBRANE PROTEIN YEIH-RELATED"/>
    <property type="match status" value="1"/>
</dbReference>
<evidence type="ECO:0000256" key="2">
    <source>
        <dbReference type="ARBA" id="ARBA00007977"/>
    </source>
</evidence>
<evidence type="ECO:0000256" key="6">
    <source>
        <dbReference type="ARBA" id="ARBA00023136"/>
    </source>
</evidence>
<dbReference type="GO" id="GO:0005886">
    <property type="term" value="C:plasma membrane"/>
    <property type="evidence" value="ECO:0007669"/>
    <property type="project" value="UniProtKB-SubCell"/>
</dbReference>
<name>A0A7X5F0I4_9HYPH</name>
<dbReference type="AlphaFoldDB" id="A0A7X5F0I4"/>
<dbReference type="RefSeq" id="WP_161707977.1">
    <property type="nucleotide sequence ID" value="NZ_JAABLQ010000001.1"/>
</dbReference>
<gene>
    <name evidence="9" type="ORF">GWI72_04645</name>
</gene>
<comment type="similarity">
    <text evidence="2">Belongs to the UPF0324 family.</text>
</comment>
<feature type="transmembrane region" description="Helical" evidence="8">
    <location>
        <begin position="89"/>
        <end position="108"/>
    </location>
</feature>
<feature type="transmembrane region" description="Helical" evidence="8">
    <location>
        <begin position="33"/>
        <end position="51"/>
    </location>
</feature>
<feature type="transmembrane region" description="Helical" evidence="8">
    <location>
        <begin position="58"/>
        <end position="74"/>
    </location>
</feature>
<feature type="region of interest" description="Disordered" evidence="7">
    <location>
        <begin position="1"/>
        <end position="20"/>
    </location>
</feature>
<keyword evidence="4 8" id="KW-0812">Transmembrane</keyword>
<evidence type="ECO:0000313" key="10">
    <source>
        <dbReference type="Proteomes" id="UP000586722"/>
    </source>
</evidence>
<dbReference type="EMBL" id="JAABLQ010000001">
    <property type="protein sequence ID" value="NBN77553.1"/>
    <property type="molecule type" value="Genomic_DNA"/>
</dbReference>
<evidence type="ECO:0000256" key="8">
    <source>
        <dbReference type="SAM" id="Phobius"/>
    </source>
</evidence>
<evidence type="ECO:0000256" key="5">
    <source>
        <dbReference type="ARBA" id="ARBA00022989"/>
    </source>
</evidence>
<sequence length="362" mass="37015">MTAPDPANGEAPLPPAVSPAPNDPITSAAFWRLRFPGLSISVLIALASAFLSEHYGAPAMLLAILIGLALHFLAEDPRMGPGLEFAAKALLRAGIALLGLRISLTMFADLGLPMLGVLLAAVVLTIGFGVLAARLTGHSTPFGVLTGGAVAICGASAAMAIAAVLPRRNAREAERDMVFAVFGVTMLSTLAMIGYPILAGALGLGPVLTGVFLGATIHDVAQVVGAGFSVSQETGDTAVLVKLIRVTLLAPVVLVIALAYRRSAPVDGSLRPPLLPGFVVVFLALVLVNSAVTIPPVITEAANAMSRWALLAAIAAVGVKTSLPNVLTVGRKAIALLVAETVFLAVLILIALELLPLARLDP</sequence>
<dbReference type="Proteomes" id="UP000586722">
    <property type="component" value="Unassembled WGS sequence"/>
</dbReference>
<keyword evidence="3" id="KW-1003">Cell membrane</keyword>
<evidence type="ECO:0000256" key="7">
    <source>
        <dbReference type="SAM" id="MobiDB-lite"/>
    </source>
</evidence>
<organism evidence="9 10">
    <name type="scientific">Pannonibacter tanglangensis</name>
    <dbReference type="NCBI Taxonomy" id="2750084"/>
    <lineage>
        <taxon>Bacteria</taxon>
        <taxon>Pseudomonadati</taxon>
        <taxon>Pseudomonadota</taxon>
        <taxon>Alphaproteobacteria</taxon>
        <taxon>Hyphomicrobiales</taxon>
        <taxon>Stappiaceae</taxon>
        <taxon>Pannonibacter</taxon>
    </lineage>
</organism>
<keyword evidence="10" id="KW-1185">Reference proteome</keyword>
<accession>A0A7X5F0I4</accession>
<feature type="transmembrane region" description="Helical" evidence="8">
    <location>
        <begin position="177"/>
        <end position="198"/>
    </location>
</feature>
<feature type="transmembrane region" description="Helical" evidence="8">
    <location>
        <begin position="308"/>
        <end position="327"/>
    </location>
</feature>
<evidence type="ECO:0000313" key="9">
    <source>
        <dbReference type="EMBL" id="NBN77553.1"/>
    </source>
</evidence>
<keyword evidence="5 8" id="KW-1133">Transmembrane helix</keyword>
<feature type="transmembrane region" description="Helical" evidence="8">
    <location>
        <begin position="142"/>
        <end position="165"/>
    </location>
</feature>
<feature type="transmembrane region" description="Helical" evidence="8">
    <location>
        <begin position="333"/>
        <end position="355"/>
    </location>
</feature>
<evidence type="ECO:0000256" key="4">
    <source>
        <dbReference type="ARBA" id="ARBA00022692"/>
    </source>
</evidence>
<feature type="transmembrane region" description="Helical" evidence="8">
    <location>
        <begin position="274"/>
        <end position="296"/>
    </location>
</feature>
<dbReference type="Pfam" id="PF03601">
    <property type="entry name" value="Cons_hypoth698"/>
    <property type="match status" value="1"/>
</dbReference>
<comment type="subcellular location">
    <subcellularLocation>
        <location evidence="1">Cell membrane</location>
        <topology evidence="1">Multi-pass membrane protein</topology>
    </subcellularLocation>
</comment>
<proteinExistence type="inferred from homology"/>
<feature type="transmembrane region" description="Helical" evidence="8">
    <location>
        <begin position="115"/>
        <end position="136"/>
    </location>
</feature>
<dbReference type="InterPro" id="IPR018383">
    <property type="entry name" value="UPF0324_pro"/>
</dbReference>